<proteinExistence type="predicted"/>
<evidence type="ECO:0000313" key="1">
    <source>
        <dbReference type="EMBL" id="CUS33394.1"/>
    </source>
</evidence>
<keyword evidence="2" id="KW-1185">Reference proteome</keyword>
<accession>A0A0S4LE39</accession>
<evidence type="ECO:0000313" key="2">
    <source>
        <dbReference type="Proteomes" id="UP000199032"/>
    </source>
</evidence>
<organism evidence="1 2">
    <name type="scientific">Candidatus Nitrospira nitrosa</name>
    <dbReference type="NCBI Taxonomy" id="1742972"/>
    <lineage>
        <taxon>Bacteria</taxon>
        <taxon>Pseudomonadati</taxon>
        <taxon>Nitrospirota</taxon>
        <taxon>Nitrospiria</taxon>
        <taxon>Nitrospirales</taxon>
        <taxon>Nitrospiraceae</taxon>
        <taxon>Nitrospira</taxon>
    </lineage>
</organism>
<dbReference type="EMBL" id="CZQA01000001">
    <property type="protein sequence ID" value="CUS33394.1"/>
    <property type="molecule type" value="Genomic_DNA"/>
</dbReference>
<protein>
    <submittedName>
        <fullName evidence="1">Uncharacterized protein</fullName>
    </submittedName>
</protein>
<dbReference type="AlphaFoldDB" id="A0A0S4LE39"/>
<name>A0A0S4LE39_9BACT</name>
<sequence>MSFEPHDYLRHILAEVEYLLD</sequence>
<dbReference type="Proteomes" id="UP000199032">
    <property type="component" value="Unassembled WGS sequence"/>
</dbReference>
<gene>
    <name evidence="1" type="ORF">COMA1_11132</name>
</gene>
<reference evidence="1 2" key="1">
    <citation type="submission" date="2015-10" db="EMBL/GenBank/DDBJ databases">
        <authorList>
            <person name="Gilbert D.G."/>
        </authorList>
    </citation>
    <scope>NUCLEOTIDE SEQUENCE [LARGE SCALE GENOMIC DNA]</scope>
    <source>
        <strain evidence="1">COMA1</strain>
    </source>
</reference>